<gene>
    <name evidence="3" type="ORF">GA0061102_1002316</name>
    <name evidence="4" type="ORF">GA0061102_10771</name>
    <name evidence="5" type="ORF">GA0061102_10831</name>
</gene>
<reference evidence="6" key="2">
    <citation type="submission" date="2016-08" db="EMBL/GenBank/DDBJ databases">
        <authorList>
            <person name="Varghese N."/>
            <person name="Submissions Spin"/>
        </authorList>
    </citation>
    <scope>NUCLEOTIDE SEQUENCE [LARGE SCALE GENOMIC DNA]</scope>
    <source>
        <strain evidence="6">HAMBI 2971</strain>
    </source>
</reference>
<name>A0A1C3XD41_9HYPH</name>
<evidence type="ECO:0000259" key="2">
    <source>
        <dbReference type="Pfam" id="PF03050"/>
    </source>
</evidence>
<organism evidence="5 6">
    <name type="scientific">Rhizobium miluonense</name>
    <dbReference type="NCBI Taxonomy" id="411945"/>
    <lineage>
        <taxon>Bacteria</taxon>
        <taxon>Pseudomonadati</taxon>
        <taxon>Pseudomonadota</taxon>
        <taxon>Alphaproteobacteria</taxon>
        <taxon>Hyphomicrobiales</taxon>
        <taxon>Rhizobiaceae</taxon>
        <taxon>Rhizobium/Agrobacterium group</taxon>
        <taxon>Rhizobium</taxon>
    </lineage>
</organism>
<dbReference type="EMBL" id="FMAH01000002">
    <property type="protein sequence ID" value="SCB12967.1"/>
    <property type="molecule type" value="Genomic_DNA"/>
</dbReference>
<evidence type="ECO:0000313" key="4">
    <source>
        <dbReference type="EMBL" id="SCB49624.1"/>
    </source>
</evidence>
<dbReference type="Pfam" id="PF03050">
    <property type="entry name" value="DDE_Tnp_IS66"/>
    <property type="match status" value="1"/>
</dbReference>
<feature type="compositionally biased region" description="Basic and acidic residues" evidence="1">
    <location>
        <begin position="92"/>
        <end position="107"/>
    </location>
</feature>
<dbReference type="OrthoDB" id="7773346at2"/>
<reference evidence="5" key="1">
    <citation type="submission" date="2016-08" db="EMBL/GenBank/DDBJ databases">
        <authorList>
            <person name="Seilhamer J.J."/>
        </authorList>
    </citation>
    <scope>NUCLEOTIDE SEQUENCE [LARGE SCALE GENOMIC DNA]</scope>
    <source>
        <strain evidence="5">HAMBI 2971</strain>
    </source>
</reference>
<dbReference type="RefSeq" id="WP_092844222.1">
    <property type="nucleotide sequence ID" value="NZ_FMAH01000002.1"/>
</dbReference>
<feature type="region of interest" description="Disordered" evidence="1">
    <location>
        <begin position="73"/>
        <end position="123"/>
    </location>
</feature>
<feature type="domain" description="Transposase IS66 central" evidence="2">
    <location>
        <begin position="396"/>
        <end position="519"/>
    </location>
</feature>
<proteinExistence type="predicted"/>
<evidence type="ECO:0000313" key="6">
    <source>
        <dbReference type="Proteomes" id="UP000199435"/>
    </source>
</evidence>
<dbReference type="EMBL" id="FMAH01000083">
    <property type="protein sequence ID" value="SCB50055.1"/>
    <property type="molecule type" value="Genomic_DNA"/>
</dbReference>
<dbReference type="PANTHER" id="PTHR33678:SF1">
    <property type="entry name" value="BLL1576 PROTEIN"/>
    <property type="match status" value="1"/>
</dbReference>
<protein>
    <submittedName>
        <fullName evidence="5">Transposase IS66 family protein</fullName>
    </submittedName>
</protein>
<dbReference type="AlphaFoldDB" id="A0A1C3XD41"/>
<dbReference type="STRING" id="411945.GA0061102_1002316"/>
<evidence type="ECO:0000313" key="3">
    <source>
        <dbReference type="EMBL" id="SCB12967.1"/>
    </source>
</evidence>
<dbReference type="PANTHER" id="PTHR33678">
    <property type="entry name" value="BLL1576 PROTEIN"/>
    <property type="match status" value="1"/>
</dbReference>
<accession>A0A1C3XD41</accession>
<sequence length="569" mass="63990">MGKKPLPSVEHVETLSLVAMRRLVGGFVEELNALKADVAALRSENEALRQDNTELRLENVRLKVENQQLRDEIARLKKLPPRPPFRPSGMDKATDPAKDNPKDDRTTGKPPRGPKRDKNRITRTVTLKADVPEGSRFKGYKNFLVRDLVLSAELVNYRRERWLTPQGKLITAPLPDGVASGFGRNLRRICLALHAQGQVTTPRLTEILNSIGVEIAASSLAMIASKRQVVRLLTTDLMPFVEEDSAVLRAGLVSAPFITVDDTGARHVRRNAYTTQIGGERFSAFRTSFSKSRLNFLSILKAGHQDYILNDEAMNWLRTQGAEQALMEKLQSRSAIIFADQVAFLEYLTGRGIDIFDRQLMRLLAEAGSWGAIRHHGLLGNTVIVSDDAGQFRVGNHALCWIHCERLLQKLMPAKAKEVRSLALVRDLVWRFYKALKVWKQQPSPQAAHAFRRRFDRIFTLRTGYNALDTLLARLHRRRRELLKVLEHPEIPLHTNASENDLRTFVTKRKISGGTMSLDGRIARDVMLGLLKTCQKLGISYYTYLGDRLGLVPAGSTIPPLADLVLATN</sequence>
<dbReference type="InterPro" id="IPR004291">
    <property type="entry name" value="Transposase_IS66_central"/>
</dbReference>
<evidence type="ECO:0000313" key="5">
    <source>
        <dbReference type="EMBL" id="SCB50055.1"/>
    </source>
</evidence>
<keyword evidence="6" id="KW-1185">Reference proteome</keyword>
<evidence type="ECO:0000256" key="1">
    <source>
        <dbReference type="SAM" id="MobiDB-lite"/>
    </source>
</evidence>
<dbReference type="InterPro" id="IPR052344">
    <property type="entry name" value="Transposase-related"/>
</dbReference>
<dbReference type="Proteomes" id="UP000199435">
    <property type="component" value="Unassembled WGS sequence"/>
</dbReference>
<dbReference type="Gene3D" id="1.20.5.170">
    <property type="match status" value="1"/>
</dbReference>
<dbReference type="EMBL" id="FMAH01000077">
    <property type="protein sequence ID" value="SCB49624.1"/>
    <property type="molecule type" value="Genomic_DNA"/>
</dbReference>